<proteinExistence type="predicted"/>
<accession>A0AAW2DG26</accession>
<evidence type="ECO:0000313" key="1">
    <source>
        <dbReference type="EMBL" id="KAL0008140.1"/>
    </source>
</evidence>
<dbReference type="EMBL" id="JAZDWU010000003">
    <property type="protein sequence ID" value="KAL0008140.1"/>
    <property type="molecule type" value="Genomic_DNA"/>
</dbReference>
<sequence length="95" mass="10499">MTRFSPQTLLTRFSPQTLSILSANITDQAWIVSLAFNLAIQFARGTKGEDLGVEAVGAGVFLKLSSLFVKIHRWVLVRMSFNCKLSSLNVSIVLK</sequence>
<dbReference type="Proteomes" id="UP001459277">
    <property type="component" value="Unassembled WGS sequence"/>
</dbReference>
<comment type="caution">
    <text evidence="1">The sequence shown here is derived from an EMBL/GenBank/DDBJ whole genome shotgun (WGS) entry which is preliminary data.</text>
</comment>
<organism evidence="1 2">
    <name type="scientific">Lithocarpus litseifolius</name>
    <dbReference type="NCBI Taxonomy" id="425828"/>
    <lineage>
        <taxon>Eukaryota</taxon>
        <taxon>Viridiplantae</taxon>
        <taxon>Streptophyta</taxon>
        <taxon>Embryophyta</taxon>
        <taxon>Tracheophyta</taxon>
        <taxon>Spermatophyta</taxon>
        <taxon>Magnoliopsida</taxon>
        <taxon>eudicotyledons</taxon>
        <taxon>Gunneridae</taxon>
        <taxon>Pentapetalae</taxon>
        <taxon>rosids</taxon>
        <taxon>fabids</taxon>
        <taxon>Fagales</taxon>
        <taxon>Fagaceae</taxon>
        <taxon>Lithocarpus</taxon>
    </lineage>
</organism>
<protein>
    <submittedName>
        <fullName evidence="1">Uncharacterized protein</fullName>
    </submittedName>
</protein>
<name>A0AAW2DG26_9ROSI</name>
<evidence type="ECO:0000313" key="2">
    <source>
        <dbReference type="Proteomes" id="UP001459277"/>
    </source>
</evidence>
<reference evidence="1 2" key="1">
    <citation type="submission" date="2024-01" db="EMBL/GenBank/DDBJ databases">
        <title>A telomere-to-telomere, gap-free genome of sweet tea (Lithocarpus litseifolius).</title>
        <authorList>
            <person name="Zhou J."/>
        </authorList>
    </citation>
    <scope>NUCLEOTIDE SEQUENCE [LARGE SCALE GENOMIC DNA]</scope>
    <source>
        <strain evidence="1">Zhou-2022a</strain>
        <tissue evidence="1">Leaf</tissue>
    </source>
</reference>
<gene>
    <name evidence="1" type="ORF">SO802_009642</name>
</gene>
<dbReference type="AlphaFoldDB" id="A0AAW2DG26"/>
<keyword evidence="2" id="KW-1185">Reference proteome</keyword>